<keyword evidence="2" id="KW-1185">Reference proteome</keyword>
<protein>
    <submittedName>
        <fullName evidence="1">Uncharacterized protein</fullName>
    </submittedName>
</protein>
<dbReference type="EMBL" id="RWGY01000013">
    <property type="protein sequence ID" value="TVU26678.1"/>
    <property type="molecule type" value="Genomic_DNA"/>
</dbReference>
<dbReference type="OrthoDB" id="430364at2759"/>
<accession>A0A5J9UTS5</accession>
<dbReference type="Gramene" id="TVU26678">
    <property type="protein sequence ID" value="TVU26678"/>
    <property type="gene ID" value="EJB05_29234"/>
</dbReference>
<proteinExistence type="predicted"/>
<sequence length="204" mass="22088">MAFARCPTVSVSGECLGQVVKACYNVYLGSASGGNQLCAKLAIAQVLAIVFARVEADAMDVRVRTISAADMMDLSDRSLNDSSVVQAAQANKPSREKCGEALLICKDQRTSQQQCRSNSKSKSFSVTAARRKDMAAEVDGMAASSRTTMHAIQSLLAVVPKQRHSCFREERYARHGPTVPADGEQCPSCHYQKPHPAPSLRLRI</sequence>
<dbReference type="Proteomes" id="UP000324897">
    <property type="component" value="Chromosome 2"/>
</dbReference>
<evidence type="ECO:0000313" key="2">
    <source>
        <dbReference type="Proteomes" id="UP000324897"/>
    </source>
</evidence>
<dbReference type="AlphaFoldDB" id="A0A5J9UTS5"/>
<gene>
    <name evidence="1" type="ORF">EJB05_29234</name>
</gene>
<comment type="caution">
    <text evidence="1">The sequence shown here is derived from an EMBL/GenBank/DDBJ whole genome shotgun (WGS) entry which is preliminary data.</text>
</comment>
<organism evidence="1 2">
    <name type="scientific">Eragrostis curvula</name>
    <name type="common">weeping love grass</name>
    <dbReference type="NCBI Taxonomy" id="38414"/>
    <lineage>
        <taxon>Eukaryota</taxon>
        <taxon>Viridiplantae</taxon>
        <taxon>Streptophyta</taxon>
        <taxon>Embryophyta</taxon>
        <taxon>Tracheophyta</taxon>
        <taxon>Spermatophyta</taxon>
        <taxon>Magnoliopsida</taxon>
        <taxon>Liliopsida</taxon>
        <taxon>Poales</taxon>
        <taxon>Poaceae</taxon>
        <taxon>PACMAD clade</taxon>
        <taxon>Chloridoideae</taxon>
        <taxon>Eragrostideae</taxon>
        <taxon>Eragrostidinae</taxon>
        <taxon>Eragrostis</taxon>
    </lineage>
</organism>
<reference evidence="1 2" key="1">
    <citation type="journal article" date="2019" name="Sci. Rep.">
        <title>A high-quality genome of Eragrostis curvula grass provides insights into Poaceae evolution and supports new strategies to enhance forage quality.</title>
        <authorList>
            <person name="Carballo J."/>
            <person name="Santos B.A.C.M."/>
            <person name="Zappacosta D."/>
            <person name="Garbus I."/>
            <person name="Selva J.P."/>
            <person name="Gallo C.A."/>
            <person name="Diaz A."/>
            <person name="Albertini E."/>
            <person name="Caccamo M."/>
            <person name="Echenique V."/>
        </authorList>
    </citation>
    <scope>NUCLEOTIDE SEQUENCE [LARGE SCALE GENOMIC DNA]</scope>
    <source>
        <strain evidence="2">cv. Victoria</strain>
        <tissue evidence="1">Leaf</tissue>
    </source>
</reference>
<feature type="non-terminal residue" evidence="1">
    <location>
        <position position="1"/>
    </location>
</feature>
<name>A0A5J9UTS5_9POAL</name>
<evidence type="ECO:0000313" key="1">
    <source>
        <dbReference type="EMBL" id="TVU26678.1"/>
    </source>
</evidence>